<dbReference type="EMBL" id="QVTD01000003">
    <property type="protein sequence ID" value="RFU65587.1"/>
    <property type="molecule type" value="Genomic_DNA"/>
</dbReference>
<accession>A0A372LH14</accession>
<dbReference type="Proteomes" id="UP000262939">
    <property type="component" value="Unassembled WGS sequence"/>
</dbReference>
<comment type="caution">
    <text evidence="1">The sequence shown here is derived from an EMBL/GenBank/DDBJ whole genome shotgun (WGS) entry which is preliminary data.</text>
</comment>
<protein>
    <submittedName>
        <fullName evidence="1">Uncharacterized protein</fullName>
    </submittedName>
</protein>
<reference evidence="1 2" key="1">
    <citation type="submission" date="2018-08" db="EMBL/GenBank/DDBJ databases">
        <title>Bacillus chawlae sp. nov., Bacillus glennii sp. nov., and Bacillus saganii sp. nov. Isolated from the Vehicle Assembly Building at Kennedy Space Center where the Viking Spacecraft were Assembled.</title>
        <authorList>
            <person name="Seuylemezian A."/>
            <person name="Vaishampayan P."/>
        </authorList>
    </citation>
    <scope>NUCLEOTIDE SEQUENCE [LARGE SCALE GENOMIC DNA]</scope>
    <source>
        <strain evidence="1 2">V44-8</strain>
    </source>
</reference>
<proteinExistence type="predicted"/>
<dbReference type="OrthoDB" id="2475704at2"/>
<gene>
    <name evidence="1" type="ORF">D0466_06835</name>
</gene>
<evidence type="ECO:0000313" key="2">
    <source>
        <dbReference type="Proteomes" id="UP000262939"/>
    </source>
</evidence>
<sequence length="136" mass="15888">MIIKECKGYELEKAQSNSPEDFFNRSLVTYIEDGEEKTFHVLYVRYFDEFINEFTSYSGNPLFSAAGREIFLYDIAALVCLLKNPGFRSRKRVFINTKEEFTSYFSGLDLRKLPEVFESLGQLKEYRLDPGVSFIN</sequence>
<evidence type="ECO:0000313" key="1">
    <source>
        <dbReference type="EMBL" id="RFU65587.1"/>
    </source>
</evidence>
<dbReference type="RefSeq" id="WP_117321760.1">
    <property type="nucleotide sequence ID" value="NZ_QVTD01000003.1"/>
</dbReference>
<dbReference type="AlphaFoldDB" id="A0A372LH14"/>
<name>A0A372LH14_9BACI</name>
<organism evidence="1 2">
    <name type="scientific">Peribacillus glennii</name>
    <dbReference type="NCBI Taxonomy" id="2303991"/>
    <lineage>
        <taxon>Bacteria</taxon>
        <taxon>Bacillati</taxon>
        <taxon>Bacillota</taxon>
        <taxon>Bacilli</taxon>
        <taxon>Bacillales</taxon>
        <taxon>Bacillaceae</taxon>
        <taxon>Peribacillus</taxon>
    </lineage>
</organism>
<keyword evidence="2" id="KW-1185">Reference proteome</keyword>